<evidence type="ECO:0000256" key="1">
    <source>
        <dbReference type="ARBA" id="ARBA00022723"/>
    </source>
</evidence>
<name>A0AAD4NIL3_9BILA</name>
<feature type="compositionally biased region" description="Low complexity" evidence="5">
    <location>
        <begin position="187"/>
        <end position="204"/>
    </location>
</feature>
<feature type="region of interest" description="Disordered" evidence="5">
    <location>
        <begin position="1"/>
        <end position="45"/>
    </location>
</feature>
<feature type="region of interest" description="Disordered" evidence="5">
    <location>
        <begin position="184"/>
        <end position="226"/>
    </location>
</feature>
<dbReference type="Proteomes" id="UP001201812">
    <property type="component" value="Unassembled WGS sequence"/>
</dbReference>
<dbReference type="GO" id="GO:0005634">
    <property type="term" value="C:nucleus"/>
    <property type="evidence" value="ECO:0007669"/>
    <property type="project" value="TreeGrafter"/>
</dbReference>
<dbReference type="EMBL" id="JAKKPZ010000002">
    <property type="protein sequence ID" value="KAI1726385.1"/>
    <property type="molecule type" value="Genomic_DNA"/>
</dbReference>
<feature type="region of interest" description="Disordered" evidence="5">
    <location>
        <begin position="796"/>
        <end position="821"/>
    </location>
</feature>
<dbReference type="GO" id="GO:0003677">
    <property type="term" value="F:DNA binding"/>
    <property type="evidence" value="ECO:0007669"/>
    <property type="project" value="InterPro"/>
</dbReference>
<evidence type="ECO:0000313" key="8">
    <source>
        <dbReference type="Proteomes" id="UP001201812"/>
    </source>
</evidence>
<comment type="caution">
    <text evidence="7">The sequence shown here is derived from an EMBL/GenBank/DDBJ whole genome shotgun (WGS) entry which is preliminary data.</text>
</comment>
<feature type="compositionally biased region" description="Polar residues" evidence="5">
    <location>
        <begin position="428"/>
        <end position="445"/>
    </location>
</feature>
<feature type="region of interest" description="Disordered" evidence="5">
    <location>
        <begin position="427"/>
        <end position="448"/>
    </location>
</feature>
<dbReference type="SUPFAM" id="SSF53098">
    <property type="entry name" value="Ribonuclease H-like"/>
    <property type="match status" value="1"/>
</dbReference>
<keyword evidence="8" id="KW-1185">Reference proteome</keyword>
<dbReference type="PANTHER" id="PTHR46169">
    <property type="entry name" value="DNA REPLICATION-RELATED ELEMENT FACTOR, ISOFORM A"/>
    <property type="match status" value="1"/>
</dbReference>
<dbReference type="SUPFAM" id="SSF140996">
    <property type="entry name" value="Hermes dimerisation domain"/>
    <property type="match status" value="1"/>
</dbReference>
<protein>
    <submittedName>
        <fullName evidence="7">HAT family dimerization domain containing protein</fullName>
    </submittedName>
</protein>
<evidence type="ECO:0000259" key="6">
    <source>
        <dbReference type="PROSITE" id="PS50808"/>
    </source>
</evidence>
<evidence type="ECO:0000256" key="4">
    <source>
        <dbReference type="PROSITE-ProRule" id="PRU00027"/>
    </source>
</evidence>
<dbReference type="GO" id="GO:0006357">
    <property type="term" value="P:regulation of transcription by RNA polymerase II"/>
    <property type="evidence" value="ECO:0007669"/>
    <property type="project" value="TreeGrafter"/>
</dbReference>
<evidence type="ECO:0000256" key="2">
    <source>
        <dbReference type="ARBA" id="ARBA00022771"/>
    </source>
</evidence>
<keyword evidence="1" id="KW-0479">Metal-binding</keyword>
<dbReference type="InterPro" id="IPR003656">
    <property type="entry name" value="Znf_BED"/>
</dbReference>
<dbReference type="AlphaFoldDB" id="A0AAD4NIL3"/>
<keyword evidence="3" id="KW-0862">Zinc</keyword>
<accession>A0AAD4NIL3</accession>
<reference evidence="7" key="1">
    <citation type="submission" date="2022-01" db="EMBL/GenBank/DDBJ databases">
        <title>Genome Sequence Resource for Two Populations of Ditylenchus destructor, the Migratory Endoparasitic Phytonematode.</title>
        <authorList>
            <person name="Zhang H."/>
            <person name="Lin R."/>
            <person name="Xie B."/>
        </authorList>
    </citation>
    <scope>NUCLEOTIDE SEQUENCE</scope>
    <source>
        <strain evidence="7">BazhouSP</strain>
    </source>
</reference>
<dbReference type="InterPro" id="IPR012337">
    <property type="entry name" value="RNaseH-like_sf"/>
</dbReference>
<dbReference type="Gene3D" id="1.10.10.1070">
    <property type="entry name" value="Zinc finger, BED domain-containing"/>
    <property type="match status" value="1"/>
</dbReference>
<feature type="domain" description="BED-type" evidence="6">
    <location>
        <begin position="241"/>
        <end position="287"/>
    </location>
</feature>
<evidence type="ECO:0000313" key="7">
    <source>
        <dbReference type="EMBL" id="KAI1726385.1"/>
    </source>
</evidence>
<evidence type="ECO:0000256" key="3">
    <source>
        <dbReference type="ARBA" id="ARBA00022833"/>
    </source>
</evidence>
<organism evidence="7 8">
    <name type="scientific">Ditylenchus destructor</name>
    <dbReference type="NCBI Taxonomy" id="166010"/>
    <lineage>
        <taxon>Eukaryota</taxon>
        <taxon>Metazoa</taxon>
        <taxon>Ecdysozoa</taxon>
        <taxon>Nematoda</taxon>
        <taxon>Chromadorea</taxon>
        <taxon>Rhabditida</taxon>
        <taxon>Tylenchina</taxon>
        <taxon>Tylenchomorpha</taxon>
        <taxon>Sphaerularioidea</taxon>
        <taxon>Anguinidae</taxon>
        <taxon>Anguininae</taxon>
        <taxon>Ditylenchus</taxon>
    </lineage>
</organism>
<dbReference type="GO" id="GO:0008270">
    <property type="term" value="F:zinc ion binding"/>
    <property type="evidence" value="ECO:0007669"/>
    <property type="project" value="UniProtKB-KW"/>
</dbReference>
<sequence>MARAVDSQGRIRPLRKSAAIEDEGEPASTGQPTQQQPPHFPPQSLLIPQHPHNLTVGLQPPPTIPTVTDYSLAAQLTSIGLTIPSPSNAPEAQSATSLPIHPTAIKHEQTPLSRDDLLSTFGLSNTLANSWMTLNNPVGVTALASLKALMQANESDVAARLAAVSSEDIKPQFVDMGKLLENRNHSTESTASTSTASGTQCSSGLGAGSGPCASGESIPRKQDIQTDIRMNKGRFQLVRKRGRSEVWNLFGQVVDTLTGNRLPYVACYACKVLYTDTGGGTGNMTRHRCSVGHSYRSIAGSSTDTIGEVNTQSSFESVNNLGLNGPPSPDTYIQISYLHRTSTSASVGASQYSVSAREAFIQSGGSSGHVGSAGGSLSSGFMSGGSASMSMSTLASLDSIGSMAGSIHGGSLRQSYSLIHPHREVPAATTTSNQPQRPTAITTANPPGPVSGAFGPGYVFTQADKQLFAQAVVQFCAQDLHNYDVVEGEGFKNLVETVLFIGRRSHGDVTATSFDPVRNLIPSAKQLKQVFNSQEQYVRQATLADLGAAKHLGISLSCQSITFSEERYLGLSCNYITEDWAITRRFLRVEKCSLNDVGNIIEDLMREYNLESAKTILLSLDLELDSAQLGNLPKNVVLVSNVNRAINHILRQSLNECAEKNELISSFIDLCYRIVKELNGLNALADSLPHKFFAGLEHHTSSLDKRFDYADGVYLTIKFVRDHIDQILLLFGNDLSHKRLISEIQSIDWNMAKDLEQFLEPFFETVQIFKDSKQPHFQRILPEWYALMHECQHLSTETPDSEAATMALGSPHSPPSSRDLVSKSNISTSTVIVDTSAASELSSPPMQVCTRSLEQSASSAPTSQSTGEWLAVVRKTANNRLKEWATKNMLLEHKIATALNPRLKHLNLVCSHSERSAIYSRIRAVVGLNKPKQERHVDTTADEPAKKRREFLDRLEDCAAEDDELDCYLRTSFPPNQTKSVLEFWSTVGERQFPRLAKLARFLLPTSGACAPLSLSQPSTSPTSSDINTLLILRPEVLNSLNRSHTQPRSAFPRL</sequence>
<proteinExistence type="predicted"/>
<keyword evidence="2 4" id="KW-0863">Zinc-finger</keyword>
<dbReference type="PANTHER" id="PTHR46169:SF29">
    <property type="entry name" value="DNA REPLICATION-RELATED ELEMENT FACTOR, ISOFORM A"/>
    <property type="match status" value="1"/>
</dbReference>
<dbReference type="InterPro" id="IPR052717">
    <property type="entry name" value="Vacuolar_transposase_reg"/>
</dbReference>
<gene>
    <name evidence="7" type="ORF">DdX_03104</name>
</gene>
<dbReference type="PROSITE" id="PS50808">
    <property type="entry name" value="ZF_BED"/>
    <property type="match status" value="1"/>
</dbReference>
<evidence type="ECO:0000256" key="5">
    <source>
        <dbReference type="SAM" id="MobiDB-lite"/>
    </source>
</evidence>